<comment type="similarity">
    <text evidence="6">Belongs to the DarT ADP-ribosyltransferase family.</text>
</comment>
<dbReference type="GO" id="GO:0003677">
    <property type="term" value="F:DNA binding"/>
    <property type="evidence" value="ECO:0007669"/>
    <property type="project" value="UniProtKB-UniRule"/>
</dbReference>
<accession>A0A1C3IN02</accession>
<dbReference type="AlphaFoldDB" id="A0A1C3IN02"/>
<evidence type="ECO:0000256" key="3">
    <source>
        <dbReference type="ARBA" id="ARBA00022679"/>
    </source>
</evidence>
<proteinExistence type="inferred from homology"/>
<dbReference type="Pfam" id="PF14487">
    <property type="entry name" value="DarT"/>
    <property type="match status" value="1"/>
</dbReference>
<reference evidence="9" key="1">
    <citation type="submission" date="2016-06" db="EMBL/GenBank/DDBJ databases">
        <authorList>
            <person name="Rodrigo-Torres Lidia"/>
            <person name="Arahal R.David."/>
        </authorList>
    </citation>
    <scope>NUCLEOTIDE SEQUENCE [LARGE SCALE GENOMIC DNA]</scope>
    <source>
        <strain evidence="9">CECT 7223</strain>
    </source>
</reference>
<evidence type="ECO:0000256" key="2">
    <source>
        <dbReference type="ARBA" id="ARBA00022676"/>
    </source>
</evidence>
<protein>
    <recommendedName>
        <fullName evidence="7">DarT domain-containing protein</fullName>
    </recommendedName>
</protein>
<keyword evidence="1 6" id="KW-1277">Toxin-antitoxin system</keyword>
<evidence type="ECO:0000256" key="6">
    <source>
        <dbReference type="PROSITE-ProRule" id="PRU01362"/>
    </source>
</evidence>
<sequence>MTVDKVVSERGITEVLHFTTNYGLVGIFSLNKLVSRDQLHKEQILEHITKYNSKYRSDPQWTSYVNLSISRINSSFFDYSQSWHREEYDFWVILAFDSEILTHEKVVFTTTNNIYRNECVRGQGIVGLNKLFDTQVVGKRGRTKGREASLPKSWTTCEEAEVLYPNDIALKYLTKLYVRDENTFALVNAALSFDESLKDVKIEVNDNKFKGL</sequence>
<dbReference type="GO" id="GO:0016757">
    <property type="term" value="F:glycosyltransferase activity"/>
    <property type="evidence" value="ECO:0007669"/>
    <property type="project" value="UniProtKB-KW"/>
</dbReference>
<gene>
    <name evidence="8" type="ORF">VAT7223_01390</name>
</gene>
<keyword evidence="3" id="KW-0808">Transferase</keyword>
<dbReference type="PROSITE" id="PS52018">
    <property type="entry name" value="DART"/>
    <property type="match status" value="1"/>
</dbReference>
<dbReference type="GO" id="GO:0016779">
    <property type="term" value="F:nucleotidyltransferase activity"/>
    <property type="evidence" value="ECO:0007669"/>
    <property type="project" value="UniProtKB-KW"/>
</dbReference>
<keyword evidence="2" id="KW-0328">Glycosyltransferase</keyword>
<name>A0A1C3IN02_9VIBR</name>
<dbReference type="EMBL" id="FLQP01000017">
    <property type="protein sequence ID" value="SBS62864.1"/>
    <property type="molecule type" value="Genomic_DNA"/>
</dbReference>
<keyword evidence="5 6" id="KW-0238">DNA-binding</keyword>
<organism evidence="8 9">
    <name type="scientific">Vibrio atlanticus</name>
    <dbReference type="NCBI Taxonomy" id="693153"/>
    <lineage>
        <taxon>Bacteria</taxon>
        <taxon>Pseudomonadati</taxon>
        <taxon>Pseudomonadota</taxon>
        <taxon>Gammaproteobacteria</taxon>
        <taxon>Vibrionales</taxon>
        <taxon>Vibrionaceae</taxon>
        <taxon>Vibrio</taxon>
    </lineage>
</organism>
<dbReference type="RefSeq" id="WP_065678701.1">
    <property type="nucleotide sequence ID" value="NZ_FLQP01000017.1"/>
</dbReference>
<evidence type="ECO:0000256" key="5">
    <source>
        <dbReference type="ARBA" id="ARBA00023125"/>
    </source>
</evidence>
<feature type="domain" description="DarT" evidence="7">
    <location>
        <begin position="13"/>
        <end position="210"/>
    </location>
</feature>
<evidence type="ECO:0000259" key="7">
    <source>
        <dbReference type="PROSITE" id="PS52018"/>
    </source>
</evidence>
<evidence type="ECO:0000256" key="4">
    <source>
        <dbReference type="ARBA" id="ARBA00022695"/>
    </source>
</evidence>
<keyword evidence="4" id="KW-0548">Nucleotidyltransferase</keyword>
<evidence type="ECO:0000256" key="1">
    <source>
        <dbReference type="ARBA" id="ARBA00022649"/>
    </source>
</evidence>
<dbReference type="Proteomes" id="UP000092876">
    <property type="component" value="Unassembled WGS sequence"/>
</dbReference>
<comment type="caution">
    <text evidence="6">Lacks conserved residue(s) required for the propagation of feature annotation.</text>
</comment>
<evidence type="ECO:0000313" key="9">
    <source>
        <dbReference type="Proteomes" id="UP000092876"/>
    </source>
</evidence>
<evidence type="ECO:0000313" key="8">
    <source>
        <dbReference type="EMBL" id="SBS62864.1"/>
    </source>
</evidence>
<dbReference type="InterPro" id="IPR029494">
    <property type="entry name" value="DarT"/>
</dbReference>